<dbReference type="Gene3D" id="6.10.140.2220">
    <property type="match status" value="1"/>
</dbReference>
<feature type="domain" description="MYND-type" evidence="6">
    <location>
        <begin position="390"/>
        <end position="432"/>
    </location>
</feature>
<evidence type="ECO:0000256" key="3">
    <source>
        <dbReference type="ARBA" id="ARBA00022833"/>
    </source>
</evidence>
<dbReference type="SUPFAM" id="SSF144232">
    <property type="entry name" value="HIT/MYND zinc finger-like"/>
    <property type="match status" value="1"/>
</dbReference>
<evidence type="ECO:0000313" key="8">
    <source>
        <dbReference type="Proteomes" id="UP000054558"/>
    </source>
</evidence>
<feature type="region of interest" description="Disordered" evidence="5">
    <location>
        <begin position="714"/>
        <end position="735"/>
    </location>
</feature>
<keyword evidence="8" id="KW-1185">Reference proteome</keyword>
<evidence type="ECO:0000256" key="2">
    <source>
        <dbReference type="ARBA" id="ARBA00022771"/>
    </source>
</evidence>
<keyword evidence="1" id="KW-0479">Metal-binding</keyword>
<dbReference type="Proteomes" id="UP000054558">
    <property type="component" value="Unassembled WGS sequence"/>
</dbReference>
<gene>
    <name evidence="7" type="ORF">KFL_002240210</name>
</gene>
<dbReference type="InterPro" id="IPR002893">
    <property type="entry name" value="Znf_MYND"/>
</dbReference>
<evidence type="ECO:0000259" key="6">
    <source>
        <dbReference type="PROSITE" id="PS50865"/>
    </source>
</evidence>
<feature type="compositionally biased region" description="Basic and acidic residues" evidence="5">
    <location>
        <begin position="361"/>
        <end position="380"/>
    </location>
</feature>
<name>A0A1Y1I2R9_KLENI</name>
<keyword evidence="3" id="KW-0862">Zinc</keyword>
<sequence>MGDGDRLKPPNWAFLRKILEDAGSDREATRMLAIKRFGDVHSKSLQRSEPSEGDIQAAAFVLRKGFMKAITKGLEESVYGSWLVYPSSHTLTSNRQVAALFKPVVILGAVSGLAVNAHSVDYMLKASPCFVPLLKALAQKLQTVGDKDSNTLVVQHNAMNKLINALPKLCLCESACKEIGKSTAFLAIVLQHASLVAALVSGFRNHQSAISLLHSVQQYADFASLEYGLLLLAERVFLLPDDKVTISRTLQLLQRLLSGRSLDKSKWPASASASSSTPYDFPADLRSAMLALVLCPKQLDRENQILVTKLAALLSSDAGQGTALGEEDHEMLTQKMQKQAQNDPVAQKKVQKLRQALGSTEEEHVEAGKELRGAERGASKVKEKKGTKKCSGCEKVETKRGEFRKCAACQNAVYCGRECQKSAWKAGHKDVCKGAKRGLHCSEAEVAMAAAVYRGQFKFELLREAFRKEQLSGAPTSAADEKVTSPQGCSGSSCGTAGSRDTRCFERSPSQEECSLGSFLASFGVVRPDDVSSSTPSLQKDVSRGRLGMSQGAPEASWAFPGAATKRKRVRGALFRQLSREETAAWFDVALMSERGPKYSAEINVGCSCVEGESCQGLSNESLASAFDEVLRNGFVRLPPVMEGSLEGEDGLQLEQCEQPAESGQEYLCWEPEEILDAELTLGPNNEFDGLEVVGGRKYDLPVLMMGLKARIHNKVPHDEGPPAARRKRDRYGRC</sequence>
<evidence type="ECO:0000256" key="5">
    <source>
        <dbReference type="SAM" id="MobiDB-lite"/>
    </source>
</evidence>
<organism evidence="7 8">
    <name type="scientific">Klebsormidium nitens</name>
    <name type="common">Green alga</name>
    <name type="synonym">Ulothrix nitens</name>
    <dbReference type="NCBI Taxonomy" id="105231"/>
    <lineage>
        <taxon>Eukaryota</taxon>
        <taxon>Viridiplantae</taxon>
        <taxon>Streptophyta</taxon>
        <taxon>Klebsormidiophyceae</taxon>
        <taxon>Klebsormidiales</taxon>
        <taxon>Klebsormidiaceae</taxon>
        <taxon>Klebsormidium</taxon>
    </lineage>
</organism>
<evidence type="ECO:0000313" key="7">
    <source>
        <dbReference type="EMBL" id="GAQ85220.1"/>
    </source>
</evidence>
<dbReference type="AlphaFoldDB" id="A0A1Y1I2R9"/>
<dbReference type="OrthoDB" id="420187at2759"/>
<dbReference type="GO" id="GO:0008270">
    <property type="term" value="F:zinc ion binding"/>
    <property type="evidence" value="ECO:0007669"/>
    <property type="project" value="UniProtKB-KW"/>
</dbReference>
<feature type="compositionally biased region" description="Low complexity" evidence="5">
    <location>
        <begin position="488"/>
        <end position="499"/>
    </location>
</feature>
<proteinExistence type="predicted"/>
<protein>
    <recommendedName>
        <fullName evidence="6">MYND-type domain-containing protein</fullName>
    </recommendedName>
</protein>
<dbReference type="EMBL" id="DF237173">
    <property type="protein sequence ID" value="GAQ85220.1"/>
    <property type="molecule type" value="Genomic_DNA"/>
</dbReference>
<evidence type="ECO:0000256" key="1">
    <source>
        <dbReference type="ARBA" id="ARBA00022723"/>
    </source>
</evidence>
<feature type="region of interest" description="Disordered" evidence="5">
    <location>
        <begin position="473"/>
        <end position="500"/>
    </location>
</feature>
<feature type="compositionally biased region" description="Basic residues" evidence="5">
    <location>
        <begin position="725"/>
        <end position="735"/>
    </location>
</feature>
<dbReference type="PROSITE" id="PS01360">
    <property type="entry name" value="ZF_MYND_1"/>
    <property type="match status" value="1"/>
</dbReference>
<accession>A0A1Y1I2R9</accession>
<keyword evidence="2 4" id="KW-0863">Zinc-finger</keyword>
<evidence type="ECO:0000256" key="4">
    <source>
        <dbReference type="PROSITE-ProRule" id="PRU00134"/>
    </source>
</evidence>
<feature type="region of interest" description="Disordered" evidence="5">
    <location>
        <begin position="356"/>
        <end position="380"/>
    </location>
</feature>
<dbReference type="PROSITE" id="PS50865">
    <property type="entry name" value="ZF_MYND_2"/>
    <property type="match status" value="1"/>
</dbReference>
<reference evidence="7 8" key="1">
    <citation type="journal article" date="2014" name="Nat. Commun.">
        <title>Klebsormidium flaccidum genome reveals primary factors for plant terrestrial adaptation.</title>
        <authorList>
            <person name="Hori K."/>
            <person name="Maruyama F."/>
            <person name="Fujisawa T."/>
            <person name="Togashi T."/>
            <person name="Yamamoto N."/>
            <person name="Seo M."/>
            <person name="Sato S."/>
            <person name="Yamada T."/>
            <person name="Mori H."/>
            <person name="Tajima N."/>
            <person name="Moriyama T."/>
            <person name="Ikeuchi M."/>
            <person name="Watanabe M."/>
            <person name="Wada H."/>
            <person name="Kobayashi K."/>
            <person name="Saito M."/>
            <person name="Masuda T."/>
            <person name="Sasaki-Sekimoto Y."/>
            <person name="Mashiguchi K."/>
            <person name="Awai K."/>
            <person name="Shimojima M."/>
            <person name="Masuda S."/>
            <person name="Iwai M."/>
            <person name="Nobusawa T."/>
            <person name="Narise T."/>
            <person name="Kondo S."/>
            <person name="Saito H."/>
            <person name="Sato R."/>
            <person name="Murakawa M."/>
            <person name="Ihara Y."/>
            <person name="Oshima-Yamada Y."/>
            <person name="Ohtaka K."/>
            <person name="Satoh M."/>
            <person name="Sonobe K."/>
            <person name="Ishii M."/>
            <person name="Ohtani R."/>
            <person name="Kanamori-Sato M."/>
            <person name="Honoki R."/>
            <person name="Miyazaki D."/>
            <person name="Mochizuki H."/>
            <person name="Umetsu J."/>
            <person name="Higashi K."/>
            <person name="Shibata D."/>
            <person name="Kamiya Y."/>
            <person name="Sato N."/>
            <person name="Nakamura Y."/>
            <person name="Tabata S."/>
            <person name="Ida S."/>
            <person name="Kurokawa K."/>
            <person name="Ohta H."/>
        </authorList>
    </citation>
    <scope>NUCLEOTIDE SEQUENCE [LARGE SCALE GENOMIC DNA]</scope>
    <source>
        <strain evidence="7 8">NIES-2285</strain>
    </source>
</reference>
<dbReference type="Pfam" id="PF01753">
    <property type="entry name" value="zf-MYND"/>
    <property type="match status" value="1"/>
</dbReference>